<dbReference type="InterPro" id="IPR011990">
    <property type="entry name" value="TPR-like_helical_dom_sf"/>
</dbReference>
<dbReference type="EMBL" id="CP150951">
    <property type="protein sequence ID" value="WZC48468.1"/>
    <property type="molecule type" value="Genomic_DNA"/>
</dbReference>
<proteinExistence type="predicted"/>
<dbReference type="Gene3D" id="1.25.40.10">
    <property type="entry name" value="Tetratricopeptide repeat domain"/>
    <property type="match status" value="1"/>
</dbReference>
<evidence type="ECO:0000313" key="1">
    <source>
        <dbReference type="EMBL" id="WZC48468.1"/>
    </source>
</evidence>
<name>A0ABZ2V1V0_9RHOB</name>
<organism evidence="1 2">
    <name type="scientific">Yoonia phaeophyticola</name>
    <dbReference type="NCBI Taxonomy" id="3137369"/>
    <lineage>
        <taxon>Bacteria</taxon>
        <taxon>Pseudomonadati</taxon>
        <taxon>Pseudomonadota</taxon>
        <taxon>Alphaproteobacteria</taxon>
        <taxon>Rhodobacterales</taxon>
        <taxon>Paracoccaceae</taxon>
        <taxon>Yoonia</taxon>
    </lineage>
</organism>
<sequence>MAAASAQQINPTLDDCVRANNSLDEQIWACQDFLETGAATTTQVAYLAPIIATLRGEVGDFARAVEIDDEAGLELLLTMGEAQVQAERYGRAIAFFQAAETHFEDSKDAVLRRYSFLDQLRQKFADQPQKLLSIVEIGLRYEVDDPALNDLQALNYVRLNNAEMAIMHLDIAVDAVEYPQAQQIRRAQAYRLLERPEDALADVLDVFAYLHPNSHYVHGIEHTLPHGSDFAVSRYLEMVNDIPPVWEQAFNMLVEIAWELDKPDVVLAATATWLEQRPDSVFGLLERAKALAVFDRDAEARTLLDMALEHAFEADGGIVGGRSRIVLWARGRLSIKQKDTDLAMADFDAFFVSMNDDRAEDIEKLQHLLTNLGAFDGEISGVFDQETRGALRHCIEMRMCNGL</sequence>
<dbReference type="SUPFAM" id="SSF48452">
    <property type="entry name" value="TPR-like"/>
    <property type="match status" value="1"/>
</dbReference>
<evidence type="ECO:0000313" key="2">
    <source>
        <dbReference type="Proteomes" id="UP001440612"/>
    </source>
</evidence>
<dbReference type="RefSeq" id="WP_341366584.1">
    <property type="nucleotide sequence ID" value="NZ_CP150951.2"/>
</dbReference>
<protein>
    <submittedName>
        <fullName evidence="1">Tetratricopeptide repeat protein</fullName>
    </submittedName>
</protein>
<reference evidence="2" key="1">
    <citation type="submission" date="2024-04" db="EMBL/GenBank/DDBJ databases">
        <title>Phylogenomic analyses of a clade within the roseobacter group suggest taxonomic reassignments of species of the genera Aestuariivita, Citreicella, Loktanella, Nautella, Pelagibaca, Ruegeria, Thalassobius, Thiobacimonas and Tropicibacter, and the proposal o.</title>
        <authorList>
            <person name="Jeon C.O."/>
        </authorList>
    </citation>
    <scope>NUCLEOTIDE SEQUENCE [LARGE SCALE GENOMIC DNA]</scope>
    <source>
        <strain evidence="2">BS5-3</strain>
    </source>
</reference>
<keyword evidence="2" id="KW-1185">Reference proteome</keyword>
<dbReference type="Proteomes" id="UP001440612">
    <property type="component" value="Chromosome"/>
</dbReference>
<accession>A0ABZ2V1V0</accession>
<gene>
    <name evidence="1" type="ORF">AABB29_16645</name>
</gene>